<evidence type="ECO:0000313" key="13">
    <source>
        <dbReference type="EMBL" id="HAS8541006.1"/>
    </source>
</evidence>
<gene>
    <name evidence="13" type="primary">minD</name>
    <name evidence="13" type="ORF">I7730_14540</name>
</gene>
<dbReference type="InterPro" id="IPR002586">
    <property type="entry name" value="CobQ/CobB/MinD/ParA_Nub-bd_dom"/>
</dbReference>
<comment type="subunit">
    <text evidence="2">Interacts with MinC and FtsZ.</text>
</comment>
<comment type="function">
    <text evidence="9">ATPase required for the correct placement of the division site. Cell division inhibitors MinC and MinD act in concert to form an inhibitor capable of blocking formation of the polar Z ring septums. Rapidly oscillates between the poles of the cell to destabilize FtsZ filaments that have formed before they mature into polar Z rings.</text>
</comment>
<dbReference type="PIRSF" id="PIRSF003092">
    <property type="entry name" value="MinD"/>
    <property type="match status" value="1"/>
</dbReference>
<dbReference type="GO" id="GO:0005829">
    <property type="term" value="C:cytosol"/>
    <property type="evidence" value="ECO:0007669"/>
    <property type="project" value="TreeGrafter"/>
</dbReference>
<dbReference type="GO" id="GO:0016887">
    <property type="term" value="F:ATP hydrolysis activity"/>
    <property type="evidence" value="ECO:0007669"/>
    <property type="project" value="InterPro"/>
</dbReference>
<dbReference type="Gene3D" id="3.40.50.300">
    <property type="entry name" value="P-loop containing nucleotide triphosphate hydrolases"/>
    <property type="match status" value="1"/>
</dbReference>
<protein>
    <recommendedName>
        <fullName evidence="3">Septum site-determining protein MinD</fullName>
    </recommendedName>
    <alternativeName>
        <fullName evidence="10">Cell division inhibitor MinD</fullName>
    </alternativeName>
</protein>
<dbReference type="Pfam" id="PF01656">
    <property type="entry name" value="CbiA"/>
    <property type="match status" value="1"/>
</dbReference>
<dbReference type="PANTHER" id="PTHR43384:SF6">
    <property type="entry name" value="SEPTUM SITE-DETERMINING PROTEIN MIND HOMOLOG, CHLOROPLASTIC"/>
    <property type="match status" value="1"/>
</dbReference>
<dbReference type="InterPro" id="IPR010223">
    <property type="entry name" value="MinD"/>
</dbReference>
<reference evidence="13" key="1">
    <citation type="journal article" date="2018" name="Genome Biol.">
        <title>SKESA: strategic k-mer extension for scrupulous assemblies.</title>
        <authorList>
            <person name="Souvorov A."/>
            <person name="Agarwala R."/>
            <person name="Lipman D.J."/>
        </authorList>
    </citation>
    <scope>NUCLEOTIDE SEQUENCE</scope>
    <source>
        <strain evidence="13">BCW_3452</strain>
    </source>
</reference>
<dbReference type="FunFam" id="3.40.50.300:FF:000068">
    <property type="entry name" value="Site-determining protein"/>
    <property type="match status" value="1"/>
</dbReference>
<evidence type="ECO:0000256" key="2">
    <source>
        <dbReference type="ARBA" id="ARBA00011626"/>
    </source>
</evidence>
<keyword evidence="4" id="KW-0132">Cell division</keyword>
<dbReference type="GO" id="GO:0000917">
    <property type="term" value="P:division septum assembly"/>
    <property type="evidence" value="ECO:0007669"/>
    <property type="project" value="UniProtKB-KW"/>
</dbReference>
<comment type="caution">
    <text evidence="13">The sequence shown here is derived from an EMBL/GenBank/DDBJ whole genome shotgun (WGS) entry which is preliminary data.</text>
</comment>
<evidence type="ECO:0000256" key="6">
    <source>
        <dbReference type="ARBA" id="ARBA00022840"/>
    </source>
</evidence>
<dbReference type="InterPro" id="IPR025501">
    <property type="entry name" value="MinD_FleN"/>
</dbReference>
<evidence type="ECO:0000256" key="4">
    <source>
        <dbReference type="ARBA" id="ARBA00022618"/>
    </source>
</evidence>
<dbReference type="InterPro" id="IPR027417">
    <property type="entry name" value="P-loop_NTPase"/>
</dbReference>
<dbReference type="PANTHER" id="PTHR43384">
    <property type="entry name" value="SEPTUM SITE-DETERMINING PROTEIN MIND HOMOLOG, CHLOROPLASTIC-RELATED"/>
    <property type="match status" value="1"/>
</dbReference>
<dbReference type="Proteomes" id="UP000863257">
    <property type="component" value="Unassembled WGS sequence"/>
</dbReference>
<evidence type="ECO:0000256" key="3">
    <source>
        <dbReference type="ARBA" id="ARBA00016887"/>
    </source>
</evidence>
<name>A0A8H9N1D2_VIBVL</name>
<dbReference type="EMBL" id="DACRBY010000017">
    <property type="protein sequence ID" value="HAS8541006.1"/>
    <property type="molecule type" value="Genomic_DNA"/>
</dbReference>
<evidence type="ECO:0000256" key="8">
    <source>
        <dbReference type="ARBA" id="ARBA00023306"/>
    </source>
</evidence>
<dbReference type="GO" id="GO:0005524">
    <property type="term" value="F:ATP binding"/>
    <property type="evidence" value="ECO:0007669"/>
    <property type="project" value="UniProtKB-KW"/>
</dbReference>
<keyword evidence="5 11" id="KW-0547">Nucleotide-binding</keyword>
<keyword evidence="7" id="KW-0717">Septation</keyword>
<evidence type="ECO:0000259" key="12">
    <source>
        <dbReference type="Pfam" id="PF01656"/>
    </source>
</evidence>
<dbReference type="GO" id="GO:0051782">
    <property type="term" value="P:negative regulation of cell division"/>
    <property type="evidence" value="ECO:0007669"/>
    <property type="project" value="TreeGrafter"/>
</dbReference>
<sequence length="273" mass="29908">MKIITVTSGKGGVGKSTTSAALALALARNGKKTCVIDFDVGLRNLDLLMGLERRVVYDFINLVNGEISIKQGLIKYDKEKGVDNCFMIAASQTKDKNSLTTEGVEFVMNELRELDFEYVICDSPAGIENGALHALYLADEAIVVVNPEVSSIKDSDRIIGMLDTKTKRAEEGRDGPKMHLLVNRYDLNRVKQGSMVSLDMISDILGNIPLLGVIPLRDKEVLEHSNKGRPLSVSQGDVGKAYCDAALRLIGEDVPMRFVEEKGIFARLFGSNK</sequence>
<feature type="domain" description="CobQ/CobB/MinD/ParA nucleotide binding" evidence="12">
    <location>
        <begin position="4"/>
        <end position="230"/>
    </location>
</feature>
<reference evidence="13" key="2">
    <citation type="submission" date="2019-01" db="EMBL/GenBank/DDBJ databases">
        <authorList>
            <consortium name="NCBI Pathogen Detection Project"/>
        </authorList>
    </citation>
    <scope>NUCLEOTIDE SEQUENCE</scope>
    <source>
        <strain evidence="13">BCW_3452</strain>
    </source>
</reference>
<dbReference type="InterPro" id="IPR050625">
    <property type="entry name" value="ParA/MinD_ATPase"/>
</dbReference>
<evidence type="ECO:0000256" key="11">
    <source>
        <dbReference type="PIRSR" id="PIRSR003092-1"/>
    </source>
</evidence>
<organism evidence="13">
    <name type="scientific">Vibrio vulnificus</name>
    <dbReference type="NCBI Taxonomy" id="672"/>
    <lineage>
        <taxon>Bacteria</taxon>
        <taxon>Pseudomonadati</taxon>
        <taxon>Pseudomonadota</taxon>
        <taxon>Gammaproteobacteria</taxon>
        <taxon>Vibrionales</taxon>
        <taxon>Vibrionaceae</taxon>
        <taxon>Vibrio</taxon>
    </lineage>
</organism>
<dbReference type="CDD" id="cd02036">
    <property type="entry name" value="MinD"/>
    <property type="match status" value="1"/>
</dbReference>
<keyword evidence="8" id="KW-0131">Cell cycle</keyword>
<accession>A0A8H9N1D2</accession>
<evidence type="ECO:0000256" key="9">
    <source>
        <dbReference type="ARBA" id="ARBA00025436"/>
    </source>
</evidence>
<feature type="binding site" evidence="11">
    <location>
        <begin position="10"/>
        <end position="17"/>
    </location>
    <ligand>
        <name>ATP</name>
        <dbReference type="ChEBI" id="CHEBI:30616"/>
    </ligand>
</feature>
<dbReference type="SUPFAM" id="SSF52540">
    <property type="entry name" value="P-loop containing nucleoside triphosphate hydrolases"/>
    <property type="match status" value="1"/>
</dbReference>
<evidence type="ECO:0000256" key="1">
    <source>
        <dbReference type="ARBA" id="ARBA00010257"/>
    </source>
</evidence>
<evidence type="ECO:0000256" key="10">
    <source>
        <dbReference type="ARBA" id="ARBA00032845"/>
    </source>
</evidence>
<dbReference type="GO" id="GO:0009898">
    <property type="term" value="C:cytoplasmic side of plasma membrane"/>
    <property type="evidence" value="ECO:0007669"/>
    <property type="project" value="TreeGrafter"/>
</dbReference>
<evidence type="ECO:0000256" key="5">
    <source>
        <dbReference type="ARBA" id="ARBA00022741"/>
    </source>
</evidence>
<evidence type="ECO:0000256" key="7">
    <source>
        <dbReference type="ARBA" id="ARBA00023210"/>
    </source>
</evidence>
<dbReference type="NCBIfam" id="TIGR01968">
    <property type="entry name" value="minD_bact"/>
    <property type="match status" value="1"/>
</dbReference>
<dbReference type="AlphaFoldDB" id="A0A8H9N1D2"/>
<proteinExistence type="inferred from homology"/>
<keyword evidence="6 11" id="KW-0067">ATP-binding</keyword>
<comment type="similarity">
    <text evidence="1">Belongs to the ParA family. MinD subfamily.</text>
</comment>